<dbReference type="Proteomes" id="UP001596047">
    <property type="component" value="Unassembled WGS sequence"/>
</dbReference>
<feature type="transmembrane region" description="Helical" evidence="1">
    <location>
        <begin position="107"/>
        <end position="126"/>
    </location>
</feature>
<evidence type="ECO:0000313" key="2">
    <source>
        <dbReference type="EMBL" id="MFC5652194.1"/>
    </source>
</evidence>
<accession>A0ABW0W569</accession>
<feature type="transmembrane region" description="Helical" evidence="1">
    <location>
        <begin position="69"/>
        <end position="95"/>
    </location>
</feature>
<evidence type="ECO:0000313" key="3">
    <source>
        <dbReference type="Proteomes" id="UP001596047"/>
    </source>
</evidence>
<proteinExistence type="predicted"/>
<comment type="caution">
    <text evidence="2">The sequence shown here is derived from an EMBL/GenBank/DDBJ whole genome shotgun (WGS) entry which is preliminary data.</text>
</comment>
<name>A0ABW0W569_9BACL</name>
<dbReference type="Pfam" id="PF10754">
    <property type="entry name" value="DUF2569"/>
    <property type="match status" value="1"/>
</dbReference>
<dbReference type="RefSeq" id="WP_379190825.1">
    <property type="nucleotide sequence ID" value="NZ_JBHSOW010000092.1"/>
</dbReference>
<evidence type="ECO:0000256" key="1">
    <source>
        <dbReference type="SAM" id="Phobius"/>
    </source>
</evidence>
<reference evidence="3" key="1">
    <citation type="journal article" date="2019" name="Int. J. Syst. Evol. Microbiol.">
        <title>The Global Catalogue of Microorganisms (GCM) 10K type strain sequencing project: providing services to taxonomists for standard genome sequencing and annotation.</title>
        <authorList>
            <consortium name="The Broad Institute Genomics Platform"/>
            <consortium name="The Broad Institute Genome Sequencing Center for Infectious Disease"/>
            <person name="Wu L."/>
            <person name="Ma J."/>
        </authorList>
    </citation>
    <scope>NUCLEOTIDE SEQUENCE [LARGE SCALE GENOMIC DNA]</scope>
    <source>
        <strain evidence="3">CGMCC 1.3240</strain>
    </source>
</reference>
<keyword evidence="1" id="KW-1133">Transmembrane helix</keyword>
<dbReference type="EMBL" id="JBHSOW010000092">
    <property type="protein sequence ID" value="MFC5652194.1"/>
    <property type="molecule type" value="Genomic_DNA"/>
</dbReference>
<dbReference type="InterPro" id="IPR019690">
    <property type="entry name" value="DUF2569"/>
</dbReference>
<feature type="transmembrane region" description="Helical" evidence="1">
    <location>
        <begin position="21"/>
        <end position="49"/>
    </location>
</feature>
<sequence length="167" mass="19531">MEHSQEKYNPLHNQHISGLGGWLILAQISLWSTVVSFVINIFFNILPIFRTDQWNNLTDPTSMSYNKMWPIVIPYELIGSSLLLGALIYAFVLFYRKKRQLPKWLKYYYLAYGVYTLVDFFLVRAIPEIQDVGVTNPLVTLIRTLVICAIWISYYGISVRVRNTFIK</sequence>
<keyword evidence="1" id="KW-0812">Transmembrane</keyword>
<keyword evidence="1" id="KW-0472">Membrane</keyword>
<gene>
    <name evidence="2" type="ORF">ACFPYJ_24360</name>
</gene>
<feature type="transmembrane region" description="Helical" evidence="1">
    <location>
        <begin position="138"/>
        <end position="157"/>
    </location>
</feature>
<organism evidence="2 3">
    <name type="scientific">Paenibacillus solisilvae</name>
    <dbReference type="NCBI Taxonomy" id="2486751"/>
    <lineage>
        <taxon>Bacteria</taxon>
        <taxon>Bacillati</taxon>
        <taxon>Bacillota</taxon>
        <taxon>Bacilli</taxon>
        <taxon>Bacillales</taxon>
        <taxon>Paenibacillaceae</taxon>
        <taxon>Paenibacillus</taxon>
    </lineage>
</organism>
<protein>
    <submittedName>
        <fullName evidence="2">DUF2569 domain-containing protein</fullName>
    </submittedName>
</protein>
<keyword evidence="3" id="KW-1185">Reference proteome</keyword>